<sequence length="189" mass="19787">MAQSFSTSLTPYSGNDAVRVTFDSPLPSGFSLNGGRITTGSKVGVQAQPKGSTGNYLTTDIGTATLTANQGYGSVSFLWGSIDTYNLVEFLDKTGKVVGSLTGSQVAQAPVNGDWNADRTNRYVTFNADTKSQLINSVRLKSTSIAFETDNFAFFNAGPVAVPEPGVAGLFGAMAAVALLRRRSAIARA</sequence>
<evidence type="ECO:0000313" key="2">
    <source>
        <dbReference type="Proteomes" id="UP000520156"/>
    </source>
</evidence>
<reference evidence="1 2" key="1">
    <citation type="submission" date="2020-08" db="EMBL/GenBank/DDBJ databases">
        <title>The genome sequence of Novosphingobium flavum 4Y4.</title>
        <authorList>
            <person name="Liu Y."/>
        </authorList>
    </citation>
    <scope>NUCLEOTIDE SEQUENCE [LARGE SCALE GENOMIC DNA]</scope>
    <source>
        <strain evidence="1 2">4Y4</strain>
    </source>
</reference>
<evidence type="ECO:0000313" key="1">
    <source>
        <dbReference type="EMBL" id="MBC2651078.1"/>
    </source>
</evidence>
<dbReference type="EMBL" id="JACLAU010000004">
    <property type="protein sequence ID" value="MBC2651078.1"/>
    <property type="molecule type" value="Genomic_DNA"/>
</dbReference>
<name>A0A7X1KBD2_9SPHN</name>
<organism evidence="1 2">
    <name type="scientific">Novosphingobium aerophilum</name>
    <dbReference type="NCBI Taxonomy" id="2839843"/>
    <lineage>
        <taxon>Bacteria</taxon>
        <taxon>Pseudomonadati</taxon>
        <taxon>Pseudomonadota</taxon>
        <taxon>Alphaproteobacteria</taxon>
        <taxon>Sphingomonadales</taxon>
        <taxon>Sphingomonadaceae</taxon>
        <taxon>Novosphingobium</taxon>
    </lineage>
</organism>
<dbReference type="AlphaFoldDB" id="A0A7X1KBD2"/>
<dbReference type="RefSeq" id="WP_185682493.1">
    <property type="nucleotide sequence ID" value="NZ_JACLAU010000004.1"/>
</dbReference>
<dbReference type="NCBIfam" id="TIGR02595">
    <property type="entry name" value="PEP_CTERM"/>
    <property type="match status" value="1"/>
</dbReference>
<protein>
    <submittedName>
        <fullName evidence="1">PEP-CTERM sorting domain-containing protein</fullName>
    </submittedName>
</protein>
<proteinExistence type="predicted"/>
<dbReference type="Proteomes" id="UP000520156">
    <property type="component" value="Unassembled WGS sequence"/>
</dbReference>
<comment type="caution">
    <text evidence="1">The sequence shown here is derived from an EMBL/GenBank/DDBJ whole genome shotgun (WGS) entry which is preliminary data.</text>
</comment>
<accession>A0A7X1KBD2</accession>
<gene>
    <name evidence="1" type="ORF">H7F49_05130</name>
</gene>
<dbReference type="InterPro" id="IPR013424">
    <property type="entry name" value="Ice-binding_C"/>
</dbReference>
<keyword evidence="2" id="KW-1185">Reference proteome</keyword>